<proteinExistence type="predicted"/>
<dbReference type="PANTHER" id="PTHR43792">
    <property type="entry name" value="GNAT FAMILY, PUTATIVE (AFU_ORTHOLOGUE AFUA_3G00765)-RELATED-RELATED"/>
    <property type="match status" value="1"/>
</dbReference>
<evidence type="ECO:0000313" key="2">
    <source>
        <dbReference type="EMBL" id="SHM91420.1"/>
    </source>
</evidence>
<dbReference type="RefSeq" id="WP_073290462.1">
    <property type="nucleotide sequence ID" value="NZ_FRCP01000021.1"/>
</dbReference>
<dbReference type="Proteomes" id="UP000184038">
    <property type="component" value="Unassembled WGS sequence"/>
</dbReference>
<dbReference type="OrthoDB" id="9785602at2"/>
<dbReference type="InterPro" id="IPR016181">
    <property type="entry name" value="Acyl_CoA_acyltransferase"/>
</dbReference>
<gene>
    <name evidence="2" type="ORF">SAMN02746066_03892</name>
</gene>
<keyword evidence="2" id="KW-0808">Transferase</keyword>
<evidence type="ECO:0000259" key="1">
    <source>
        <dbReference type="PROSITE" id="PS51186"/>
    </source>
</evidence>
<name>A0A1M7MK75_9FIRM</name>
<keyword evidence="3" id="KW-1185">Reference proteome</keyword>
<protein>
    <submittedName>
        <fullName evidence="2">Protein N-acetyltransferase, RimJ/RimL family</fullName>
    </submittedName>
</protein>
<dbReference type="AlphaFoldDB" id="A0A1M7MK75"/>
<dbReference type="STRING" id="1120996.SAMN02746066_03892"/>
<evidence type="ECO:0000313" key="3">
    <source>
        <dbReference type="Proteomes" id="UP000184038"/>
    </source>
</evidence>
<dbReference type="PANTHER" id="PTHR43792:SF1">
    <property type="entry name" value="N-ACETYLTRANSFERASE DOMAIN-CONTAINING PROTEIN"/>
    <property type="match status" value="1"/>
</dbReference>
<feature type="domain" description="N-acetyltransferase" evidence="1">
    <location>
        <begin position="9"/>
        <end position="156"/>
    </location>
</feature>
<sequence>MIQFETTRLIMRNFSIDDVNDFYEYMSLECTAQYESFEPFTYDECIASVTRRCERDNVFAVVLKESGKMIGDINFSIEEYDTYELGYDFNPTYCKKGYATEACKAVIDYIFKERSGRRIYAECDDDNFPSIRLLERIGFRREGYFIEDVTFKKDGAGNPIYVNSYSYAMLKREWTSDK</sequence>
<dbReference type="PROSITE" id="PS51186">
    <property type="entry name" value="GNAT"/>
    <property type="match status" value="1"/>
</dbReference>
<accession>A0A1M7MK75</accession>
<dbReference type="Gene3D" id="3.40.630.30">
    <property type="match status" value="1"/>
</dbReference>
<dbReference type="InterPro" id="IPR000182">
    <property type="entry name" value="GNAT_dom"/>
</dbReference>
<dbReference type="Pfam" id="PF13302">
    <property type="entry name" value="Acetyltransf_3"/>
    <property type="match status" value="1"/>
</dbReference>
<dbReference type="SUPFAM" id="SSF55729">
    <property type="entry name" value="Acyl-CoA N-acyltransferases (Nat)"/>
    <property type="match status" value="1"/>
</dbReference>
<organism evidence="2 3">
    <name type="scientific">Anaerosporobacter mobilis DSM 15930</name>
    <dbReference type="NCBI Taxonomy" id="1120996"/>
    <lineage>
        <taxon>Bacteria</taxon>
        <taxon>Bacillati</taxon>
        <taxon>Bacillota</taxon>
        <taxon>Clostridia</taxon>
        <taxon>Lachnospirales</taxon>
        <taxon>Lachnospiraceae</taxon>
        <taxon>Anaerosporobacter</taxon>
    </lineage>
</organism>
<dbReference type="InterPro" id="IPR051531">
    <property type="entry name" value="N-acetyltransferase"/>
</dbReference>
<dbReference type="GO" id="GO:0016747">
    <property type="term" value="F:acyltransferase activity, transferring groups other than amino-acyl groups"/>
    <property type="evidence" value="ECO:0007669"/>
    <property type="project" value="InterPro"/>
</dbReference>
<dbReference type="EMBL" id="FRCP01000021">
    <property type="protein sequence ID" value="SHM91420.1"/>
    <property type="molecule type" value="Genomic_DNA"/>
</dbReference>
<reference evidence="2 3" key="1">
    <citation type="submission" date="2016-11" db="EMBL/GenBank/DDBJ databases">
        <authorList>
            <person name="Jaros S."/>
            <person name="Januszkiewicz K."/>
            <person name="Wedrychowicz H."/>
        </authorList>
    </citation>
    <scope>NUCLEOTIDE SEQUENCE [LARGE SCALE GENOMIC DNA]</scope>
    <source>
        <strain evidence="2 3">DSM 15930</strain>
    </source>
</reference>